<comment type="caution">
    <text evidence="2">The sequence shown here is derived from an EMBL/GenBank/DDBJ whole genome shotgun (WGS) entry which is preliminary data.</text>
</comment>
<evidence type="ECO:0000256" key="1">
    <source>
        <dbReference type="SAM" id="MobiDB-lite"/>
    </source>
</evidence>
<name>S9QMZ7_CYSF2</name>
<dbReference type="AlphaFoldDB" id="S9QMZ7"/>
<dbReference type="Proteomes" id="UP000011682">
    <property type="component" value="Unassembled WGS sequence"/>
</dbReference>
<evidence type="ECO:0008006" key="4">
    <source>
        <dbReference type="Google" id="ProtNLM"/>
    </source>
</evidence>
<proteinExistence type="predicted"/>
<keyword evidence="3" id="KW-1185">Reference proteome</keyword>
<dbReference type="eggNOG" id="COG4643">
    <property type="taxonomic scope" value="Bacteria"/>
</dbReference>
<dbReference type="EMBL" id="ANAH02000007">
    <property type="protein sequence ID" value="EPX62609.1"/>
    <property type="molecule type" value="Genomic_DNA"/>
</dbReference>
<evidence type="ECO:0000313" key="2">
    <source>
        <dbReference type="EMBL" id="EPX62609.1"/>
    </source>
</evidence>
<dbReference type="Pfam" id="PF13148">
    <property type="entry name" value="DUF3987"/>
    <property type="match status" value="1"/>
</dbReference>
<organism evidence="2 3">
    <name type="scientific">Cystobacter fuscus (strain ATCC 25194 / DSM 2262 / NBRC 100088 / M29)</name>
    <dbReference type="NCBI Taxonomy" id="1242864"/>
    <lineage>
        <taxon>Bacteria</taxon>
        <taxon>Pseudomonadati</taxon>
        <taxon>Myxococcota</taxon>
        <taxon>Myxococcia</taxon>
        <taxon>Myxococcales</taxon>
        <taxon>Cystobacterineae</taxon>
        <taxon>Archangiaceae</taxon>
        <taxon>Cystobacter</taxon>
    </lineage>
</organism>
<protein>
    <recommendedName>
        <fullName evidence="4">DUF3987 domain-containing protein</fullName>
    </recommendedName>
</protein>
<accession>S9QMZ7</accession>
<sequence length="458" mass="49730">MDANARRRAGQRPPDLAKLPELTVSDAQIPTTKGGVRMEQPPARLSLQSPALHGLAGDLVRTIEPHTEADPAAILVQFLVAAGNAMGRSPFFKVEATRHHTNLFAAIVGQSAKARKGTSWSWVERVLATAEPEWGPRLQKGLSSGEGLIHAVRDGAAEDPGVTDKRLTVIESEFSSVLRRMNREGNSLSAILREAWDSGSLQVLTKGTPQRATEAHLSVVTHITIPELRALLSATDMSNGLANRFLWVFARRSKLLPEGGRLEDGSLSSLSSRLARVLSWARDVGEMKRSEAARKLWCEVYESLSSDKPGLFGQATSRAEAQVVRLSLLYALLARSEAIDEEHLSAALALMDYASDSARHIFGGAQQNPRANRILEALRERPEGLSRSELVKLFTGHVTRAELDMALGSLSEAGAAHMEEQPSGGRPTERWFHGAAAAKEEKKAKYPPASASVTERES</sequence>
<reference evidence="2" key="1">
    <citation type="submission" date="2013-05" db="EMBL/GenBank/DDBJ databases">
        <title>Genome assembly of Cystobacter fuscus DSM 2262.</title>
        <authorList>
            <person name="Sharma G."/>
            <person name="Khatri I."/>
            <person name="Kaur C."/>
            <person name="Mayilraj S."/>
            <person name="Subramanian S."/>
        </authorList>
    </citation>
    <scope>NUCLEOTIDE SEQUENCE [LARGE SCALE GENOMIC DNA]</scope>
    <source>
        <strain evidence="2">DSM 2262</strain>
    </source>
</reference>
<evidence type="ECO:0000313" key="3">
    <source>
        <dbReference type="Proteomes" id="UP000011682"/>
    </source>
</evidence>
<gene>
    <name evidence="2" type="ORF">D187_008797</name>
</gene>
<feature type="region of interest" description="Disordered" evidence="1">
    <location>
        <begin position="437"/>
        <end position="458"/>
    </location>
</feature>
<dbReference type="InterPro" id="IPR025048">
    <property type="entry name" value="DUF3987"/>
</dbReference>